<organism evidence="1">
    <name type="scientific">marine metagenome</name>
    <dbReference type="NCBI Taxonomy" id="408172"/>
    <lineage>
        <taxon>unclassified sequences</taxon>
        <taxon>metagenomes</taxon>
        <taxon>ecological metagenomes</taxon>
    </lineage>
</organism>
<sequence>ILLIEQKLLSLETELEGLYRLQSKLTIIAPIKGNVRNMANLSLDQWINNKDKLINIINSDTQSVIAFIPEEHLNKFTLDSAATFIPSTGQHDAIHLHALSIDESAISKLPYPSLSSQHGGPIATREASGEASTYNPEKAYYKINFTPFDMKQNIKLQTPGFVHVAGKKHSLFDNFITYVAGIILQESGF</sequence>
<dbReference type="AlphaFoldDB" id="A0A382UDJ4"/>
<dbReference type="EMBL" id="UINC01143423">
    <property type="protein sequence ID" value="SVD32339.1"/>
    <property type="molecule type" value="Genomic_DNA"/>
</dbReference>
<feature type="non-terminal residue" evidence="1">
    <location>
        <position position="1"/>
    </location>
</feature>
<proteinExistence type="predicted"/>
<accession>A0A382UDJ4</accession>
<reference evidence="1" key="1">
    <citation type="submission" date="2018-05" db="EMBL/GenBank/DDBJ databases">
        <authorList>
            <person name="Lanie J.A."/>
            <person name="Ng W.-L."/>
            <person name="Kazmierczak K.M."/>
            <person name="Andrzejewski T.M."/>
            <person name="Davidsen T.M."/>
            <person name="Wayne K.J."/>
            <person name="Tettelin H."/>
            <person name="Glass J.I."/>
            <person name="Rusch D."/>
            <person name="Podicherti R."/>
            <person name="Tsui H.-C.T."/>
            <person name="Winkler M.E."/>
        </authorList>
    </citation>
    <scope>NUCLEOTIDE SEQUENCE</scope>
</reference>
<name>A0A382UDJ4_9ZZZZ</name>
<evidence type="ECO:0000313" key="1">
    <source>
        <dbReference type="EMBL" id="SVD32339.1"/>
    </source>
</evidence>
<protein>
    <submittedName>
        <fullName evidence="1">Uncharacterized protein</fullName>
    </submittedName>
</protein>
<gene>
    <name evidence="1" type="ORF">METZ01_LOCUS385193</name>
</gene>